<sequence>MDAIKMDALGAVFDDIAAKDITHDHYVHEKLLNNQHPLFQYLIAEH</sequence>
<dbReference type="AlphaFoldDB" id="A0A212JLZ1"/>
<dbReference type="EMBL" id="FLUM01000002">
    <property type="protein sequence ID" value="SBW00447.1"/>
    <property type="molecule type" value="Genomic_DNA"/>
</dbReference>
<proteinExistence type="predicted"/>
<gene>
    <name evidence="1" type="ORF">KL86DYS1_20196</name>
</gene>
<accession>A0A212JLZ1</accession>
<evidence type="ECO:0000313" key="1">
    <source>
        <dbReference type="EMBL" id="SBW00447.1"/>
    </source>
</evidence>
<name>A0A212JLZ1_9BACT</name>
<reference evidence="1" key="1">
    <citation type="submission" date="2016-04" db="EMBL/GenBank/DDBJ databases">
        <authorList>
            <person name="Evans L.H."/>
            <person name="Alamgir A."/>
            <person name="Owens N."/>
            <person name="Weber N.D."/>
            <person name="Virtaneva K."/>
            <person name="Barbian K."/>
            <person name="Babar A."/>
            <person name="Rosenke K."/>
        </authorList>
    </citation>
    <scope>NUCLEOTIDE SEQUENCE</scope>
    <source>
        <strain evidence="1">86-1</strain>
    </source>
</reference>
<organism evidence="1">
    <name type="scientific">uncultured Dysgonomonas sp</name>
    <dbReference type="NCBI Taxonomy" id="206096"/>
    <lineage>
        <taxon>Bacteria</taxon>
        <taxon>Pseudomonadati</taxon>
        <taxon>Bacteroidota</taxon>
        <taxon>Bacteroidia</taxon>
        <taxon>Bacteroidales</taxon>
        <taxon>Dysgonomonadaceae</taxon>
        <taxon>Dysgonomonas</taxon>
        <taxon>environmental samples</taxon>
    </lineage>
</organism>
<protein>
    <submittedName>
        <fullName evidence="1">Uncharacterized protein</fullName>
    </submittedName>
</protein>